<comment type="caution">
    <text evidence="2">The sequence shown here is derived from an EMBL/GenBank/DDBJ whole genome shotgun (WGS) entry which is preliminary data.</text>
</comment>
<protein>
    <submittedName>
        <fullName evidence="2">Uncharacterized protein</fullName>
    </submittedName>
</protein>
<evidence type="ECO:0000256" key="1">
    <source>
        <dbReference type="SAM" id="Phobius"/>
    </source>
</evidence>
<proteinExistence type="predicted"/>
<dbReference type="Proteomes" id="UP000267128">
    <property type="component" value="Unassembled WGS sequence"/>
</dbReference>
<gene>
    <name evidence="2" type="ORF">EFK50_20590</name>
</gene>
<dbReference type="AlphaFoldDB" id="A0A3N0CCC2"/>
<evidence type="ECO:0000313" key="2">
    <source>
        <dbReference type="EMBL" id="RNL60706.1"/>
    </source>
</evidence>
<dbReference type="Gene3D" id="2.40.420.20">
    <property type="match status" value="1"/>
</dbReference>
<feature type="transmembrane region" description="Helical" evidence="1">
    <location>
        <begin position="12"/>
        <end position="33"/>
    </location>
</feature>
<dbReference type="EMBL" id="RJSE01000009">
    <property type="protein sequence ID" value="RNL60706.1"/>
    <property type="molecule type" value="Genomic_DNA"/>
</dbReference>
<keyword evidence="3" id="KW-1185">Reference proteome</keyword>
<organism evidence="2 3">
    <name type="scientific">Nocardioides marmoriginsengisoli</name>
    <dbReference type="NCBI Taxonomy" id="661483"/>
    <lineage>
        <taxon>Bacteria</taxon>
        <taxon>Bacillati</taxon>
        <taxon>Actinomycetota</taxon>
        <taxon>Actinomycetes</taxon>
        <taxon>Propionibacteriales</taxon>
        <taxon>Nocardioidaceae</taxon>
        <taxon>Nocardioides</taxon>
    </lineage>
</organism>
<reference evidence="2 3" key="1">
    <citation type="submission" date="2018-11" db="EMBL/GenBank/DDBJ databases">
        <authorList>
            <person name="Li F."/>
        </authorList>
    </citation>
    <scope>NUCLEOTIDE SEQUENCE [LARGE SCALE GENOMIC DNA]</scope>
    <source>
        <strain evidence="2 3">Gsoil 097</strain>
    </source>
</reference>
<keyword evidence="1" id="KW-0812">Transmembrane</keyword>
<keyword evidence="1" id="KW-0472">Membrane</keyword>
<keyword evidence="1" id="KW-1133">Transmembrane helix</keyword>
<name>A0A3N0CCC2_9ACTN</name>
<sequence length="141" mass="14609">MTSREGAWEGRRFAAVVLGGVVVSSILVAALLATTTTPGQARAQRAVPVLPPPTTAVAEGSRQGVLAVPEGAIVTDEEGRTWVRVWTARGSRRAEVHQLPSSLSKLIEVTSAGLQAGDVVELVAPNDAEARPRAGARPGGR</sequence>
<dbReference type="RefSeq" id="WP_123229458.1">
    <property type="nucleotide sequence ID" value="NZ_RJSE01000009.1"/>
</dbReference>
<evidence type="ECO:0000313" key="3">
    <source>
        <dbReference type="Proteomes" id="UP000267128"/>
    </source>
</evidence>
<accession>A0A3N0CCC2</accession>